<evidence type="ECO:0000313" key="1">
    <source>
        <dbReference type="EMBL" id="SMC27912.1"/>
    </source>
</evidence>
<reference evidence="1 2" key="1">
    <citation type="submission" date="2017-04" db="EMBL/GenBank/DDBJ databases">
        <authorList>
            <person name="Afonso C.L."/>
            <person name="Miller P.J."/>
            <person name="Scott M.A."/>
            <person name="Spackman E."/>
            <person name="Goraichik I."/>
            <person name="Dimitrov K.M."/>
            <person name="Suarez D.L."/>
            <person name="Swayne D.E."/>
        </authorList>
    </citation>
    <scope>NUCLEOTIDE SEQUENCE [LARGE SCALE GENOMIC DNA]</scope>
    <source>
        <strain evidence="1 2">DSM 23236</strain>
    </source>
</reference>
<keyword evidence="2" id="KW-1185">Reference proteome</keyword>
<proteinExistence type="predicted"/>
<sequence>MKYTNPQRSLYTYAWDVAGRNVAGFVDEVLAHGLDGVKLAASYHAGKFIRPPRPGQLGGRVVFPEDGALYFEPTVSRYKTLPAHPHSDPAQRRVAYALAEDGRLALSAWTILFHNSKLGEAHPELVTRNAWGDGYVYALCPMQPAVFDYGITLATDIAQTLPWQSLTLESPGWAPYGHGYHHEFAQVRSNVWLDTMLGLCFCDACRSAAKGKGIDADALAGRVRTRVDGYLSANVDAAPDQAGAWLAADLFEDTELAAFIKLRQARVTEFVATLRREMKQDVALYVIPTVQRPTAQTWLEGSDLAALAQVSDGVEVPFYEPNAGRVLADAVDTIRRIGDPAKVRAILRPGVPDLGDGGDIGAAYHGLQALGINAFSFYNYGMLRPDALVKLRGLGCRSIVGLFTSA</sequence>
<gene>
    <name evidence="1" type="ORF">SAMN02745857_03024</name>
</gene>
<organism evidence="1 2">
    <name type="scientific">Andreprevotia lacus DSM 23236</name>
    <dbReference type="NCBI Taxonomy" id="1121001"/>
    <lineage>
        <taxon>Bacteria</taxon>
        <taxon>Pseudomonadati</taxon>
        <taxon>Pseudomonadota</taxon>
        <taxon>Betaproteobacteria</taxon>
        <taxon>Neisseriales</taxon>
        <taxon>Chitinibacteraceae</taxon>
        <taxon>Andreprevotia</taxon>
    </lineage>
</organism>
<dbReference type="STRING" id="1121001.SAMN02745857_03024"/>
<dbReference type="Proteomes" id="UP000192761">
    <property type="component" value="Unassembled WGS sequence"/>
</dbReference>
<dbReference type="EMBL" id="FWXD01000019">
    <property type="protein sequence ID" value="SMC27912.1"/>
    <property type="molecule type" value="Genomic_DNA"/>
</dbReference>
<name>A0A1W1XVN4_9NEIS</name>
<dbReference type="AlphaFoldDB" id="A0A1W1XVN4"/>
<accession>A0A1W1XVN4</accession>
<evidence type="ECO:0000313" key="2">
    <source>
        <dbReference type="Proteomes" id="UP000192761"/>
    </source>
</evidence>
<dbReference type="RefSeq" id="WP_084091695.1">
    <property type="nucleotide sequence ID" value="NZ_FWXD01000019.1"/>
</dbReference>
<protein>
    <submittedName>
        <fullName evidence="1">Uncharacterized protein</fullName>
    </submittedName>
</protein>
<dbReference type="OrthoDB" id="8576080at2"/>